<dbReference type="Proteomes" id="UP000316778">
    <property type="component" value="Unassembled WGS sequence"/>
</dbReference>
<evidence type="ECO:0000313" key="3">
    <source>
        <dbReference type="Proteomes" id="UP000316778"/>
    </source>
</evidence>
<evidence type="ECO:0000259" key="1">
    <source>
        <dbReference type="Pfam" id="PF01872"/>
    </source>
</evidence>
<dbReference type="AlphaFoldDB" id="A0A562TBN1"/>
<dbReference type="EMBL" id="VLLG01000002">
    <property type="protein sequence ID" value="TWI90981.1"/>
    <property type="molecule type" value="Genomic_DNA"/>
</dbReference>
<dbReference type="SUPFAM" id="SSF53597">
    <property type="entry name" value="Dihydrofolate reductase-like"/>
    <property type="match status" value="1"/>
</dbReference>
<name>A0A562TBN1_CHIJA</name>
<proteinExistence type="predicted"/>
<reference evidence="2 3" key="1">
    <citation type="journal article" date="2013" name="Stand. Genomic Sci.">
        <title>Genomic Encyclopedia of Type Strains, Phase I: The one thousand microbial genomes (KMG-I) project.</title>
        <authorList>
            <person name="Kyrpides N.C."/>
            <person name="Woyke T."/>
            <person name="Eisen J.A."/>
            <person name="Garrity G."/>
            <person name="Lilburn T.G."/>
            <person name="Beck B.J."/>
            <person name="Whitman W.B."/>
            <person name="Hugenholtz P."/>
            <person name="Klenk H.P."/>
        </authorList>
    </citation>
    <scope>NUCLEOTIDE SEQUENCE [LARGE SCALE GENOMIC DNA]</scope>
    <source>
        <strain evidence="2 3">DSM 13484</strain>
    </source>
</reference>
<comment type="caution">
    <text evidence="2">The sequence shown here is derived from an EMBL/GenBank/DDBJ whole genome shotgun (WGS) entry which is preliminary data.</text>
</comment>
<dbReference type="OrthoDB" id="195113at2"/>
<sequence>MRKVIVSMNVTLDGFMAGRNCELDWHFSYWNEEMAEQACERLSRIDTILLGRVTYQAMAAYWPYQAFNSSFPRGQLAFAEMMNNYRKIVFSKTLKNTAWNNSRLVTANMRGEIARLKQQPGKDMIIYGSRSIVTALMRSGLVDEYELWVHPVLLGKGKPLFPSQQHMRQLRLMKTRSFASGVIILYYCSKTDPILHA</sequence>
<dbReference type="PANTHER" id="PTHR38011">
    <property type="entry name" value="DIHYDROFOLATE REDUCTASE FAMILY PROTEIN (AFU_ORTHOLOGUE AFUA_8G06820)"/>
    <property type="match status" value="1"/>
</dbReference>
<dbReference type="GO" id="GO:0009231">
    <property type="term" value="P:riboflavin biosynthetic process"/>
    <property type="evidence" value="ECO:0007669"/>
    <property type="project" value="InterPro"/>
</dbReference>
<dbReference type="InterPro" id="IPR024072">
    <property type="entry name" value="DHFR-like_dom_sf"/>
</dbReference>
<dbReference type="InterPro" id="IPR050765">
    <property type="entry name" value="Riboflavin_Biosynth_HTPR"/>
</dbReference>
<accession>A0A562TBN1</accession>
<keyword evidence="3" id="KW-1185">Reference proteome</keyword>
<dbReference type="RefSeq" id="WP_145710157.1">
    <property type="nucleotide sequence ID" value="NZ_BAAAFY010000001.1"/>
</dbReference>
<dbReference type="PANTHER" id="PTHR38011:SF11">
    <property type="entry name" value="2,5-DIAMINO-6-RIBOSYLAMINO-4(3H)-PYRIMIDINONE 5'-PHOSPHATE REDUCTASE"/>
    <property type="match status" value="1"/>
</dbReference>
<gene>
    <name evidence="2" type="ORF">LX66_0342</name>
</gene>
<dbReference type="GO" id="GO:0008703">
    <property type="term" value="F:5-amino-6-(5-phosphoribosylamino)uracil reductase activity"/>
    <property type="evidence" value="ECO:0007669"/>
    <property type="project" value="InterPro"/>
</dbReference>
<dbReference type="Gene3D" id="3.40.430.10">
    <property type="entry name" value="Dihydrofolate Reductase, subunit A"/>
    <property type="match status" value="1"/>
</dbReference>
<organism evidence="2 3">
    <name type="scientific">Chitinophaga japonensis</name>
    <name type="common">Flexibacter japonensis</name>
    <dbReference type="NCBI Taxonomy" id="104662"/>
    <lineage>
        <taxon>Bacteria</taxon>
        <taxon>Pseudomonadati</taxon>
        <taxon>Bacteroidota</taxon>
        <taxon>Chitinophagia</taxon>
        <taxon>Chitinophagales</taxon>
        <taxon>Chitinophagaceae</taxon>
        <taxon>Chitinophaga</taxon>
    </lineage>
</organism>
<dbReference type="InterPro" id="IPR002734">
    <property type="entry name" value="RibDG_C"/>
</dbReference>
<dbReference type="Pfam" id="PF01872">
    <property type="entry name" value="RibD_C"/>
    <property type="match status" value="1"/>
</dbReference>
<protein>
    <submittedName>
        <fullName evidence="2">Dihydrofolate reductase</fullName>
    </submittedName>
</protein>
<evidence type="ECO:0000313" key="2">
    <source>
        <dbReference type="EMBL" id="TWI90981.1"/>
    </source>
</evidence>
<feature type="domain" description="Bacterial bifunctional deaminase-reductase C-terminal" evidence="1">
    <location>
        <begin position="2"/>
        <end position="183"/>
    </location>
</feature>